<dbReference type="EMBL" id="JAWZYT010005880">
    <property type="protein sequence ID" value="KAK4289391.1"/>
    <property type="molecule type" value="Genomic_DNA"/>
</dbReference>
<proteinExistence type="predicted"/>
<gene>
    <name evidence="2" type="ORF">Pmani_037635</name>
</gene>
<comment type="caution">
    <text evidence="2">The sequence shown here is derived from an EMBL/GenBank/DDBJ whole genome shotgun (WGS) entry which is preliminary data.</text>
</comment>
<dbReference type="AlphaFoldDB" id="A0AAE1NHA5"/>
<evidence type="ECO:0000256" key="1">
    <source>
        <dbReference type="SAM" id="MobiDB-lite"/>
    </source>
</evidence>
<keyword evidence="3" id="KW-1185">Reference proteome</keyword>
<accession>A0AAE1NHA5</accession>
<name>A0AAE1NHA5_9EUCA</name>
<organism evidence="2 3">
    <name type="scientific">Petrolisthes manimaculis</name>
    <dbReference type="NCBI Taxonomy" id="1843537"/>
    <lineage>
        <taxon>Eukaryota</taxon>
        <taxon>Metazoa</taxon>
        <taxon>Ecdysozoa</taxon>
        <taxon>Arthropoda</taxon>
        <taxon>Crustacea</taxon>
        <taxon>Multicrustacea</taxon>
        <taxon>Malacostraca</taxon>
        <taxon>Eumalacostraca</taxon>
        <taxon>Eucarida</taxon>
        <taxon>Decapoda</taxon>
        <taxon>Pleocyemata</taxon>
        <taxon>Anomura</taxon>
        <taxon>Galatheoidea</taxon>
        <taxon>Porcellanidae</taxon>
        <taxon>Petrolisthes</taxon>
    </lineage>
</organism>
<evidence type="ECO:0000313" key="3">
    <source>
        <dbReference type="Proteomes" id="UP001292094"/>
    </source>
</evidence>
<evidence type="ECO:0000313" key="2">
    <source>
        <dbReference type="EMBL" id="KAK4289391.1"/>
    </source>
</evidence>
<feature type="region of interest" description="Disordered" evidence="1">
    <location>
        <begin position="1"/>
        <end position="24"/>
    </location>
</feature>
<protein>
    <submittedName>
        <fullName evidence="2">Uncharacterized protein</fullName>
    </submittedName>
</protein>
<sequence>MILLGGIDHQYQPPDKPQQRSPEMPVSHCIYPVAGQREYPTQIEVLLERITCWPYSTRGHVKRMDQSVA</sequence>
<reference evidence="2" key="1">
    <citation type="submission" date="2023-11" db="EMBL/GenBank/DDBJ databases">
        <title>Genome assemblies of two species of porcelain crab, Petrolisthes cinctipes and Petrolisthes manimaculis (Anomura: Porcellanidae).</title>
        <authorList>
            <person name="Angst P."/>
        </authorList>
    </citation>
    <scope>NUCLEOTIDE SEQUENCE</scope>
    <source>
        <strain evidence="2">PB745_02</strain>
        <tissue evidence="2">Gill</tissue>
    </source>
</reference>
<dbReference type="Proteomes" id="UP001292094">
    <property type="component" value="Unassembled WGS sequence"/>
</dbReference>